<reference evidence="3" key="1">
    <citation type="submission" date="2017-10" db="EMBL/GenBank/DDBJ databases">
        <title>Draft genome sequence of the planktic cyanobacteria Tychonema bourrellyi isolated from alpine lentic freshwater.</title>
        <authorList>
            <person name="Tett A."/>
            <person name="Armanini F."/>
            <person name="Asnicar F."/>
            <person name="Boscaini A."/>
            <person name="Pasolli E."/>
            <person name="Zolfo M."/>
            <person name="Donati C."/>
            <person name="Salmaso N."/>
            <person name="Segata N."/>
        </authorList>
    </citation>
    <scope>NUCLEOTIDE SEQUENCE</scope>
    <source>
        <strain evidence="3">FEM_GT703</strain>
    </source>
</reference>
<sequence>MNYPKISQTIEPQSLELRKEIALSVAQECIQLLKKNYAVTEVILFGSLAGDSPWHWASDVDLAVVGLSNPQWWKAYGELESLCPGWLKVDLVQLEDASPQLRCRILKEQPIPDNMYLALKIRIEDELIRIDQTWAVVETILAQAETLPEIVLTPSLASYVSDLYGGFERISERVAVTLDGGMPRGENWHQELLRQVAEPGGRNRPPLWEGSLLLELDDYRKFRHLVVHRYKVDLQGDRVLELAQNMQPLLVRVCAQVMVFNEWLESQVKE</sequence>
<dbReference type="InterPro" id="IPR043519">
    <property type="entry name" value="NT_sf"/>
</dbReference>
<evidence type="ECO:0000259" key="2">
    <source>
        <dbReference type="Pfam" id="PF20797"/>
    </source>
</evidence>
<comment type="caution">
    <text evidence="3">The sequence shown here is derived from an EMBL/GenBank/DDBJ whole genome shotgun (WGS) entry which is preliminary data.</text>
</comment>
<dbReference type="Pfam" id="PF20797">
    <property type="entry name" value="HepT-like_2"/>
    <property type="match status" value="1"/>
</dbReference>
<evidence type="ECO:0000259" key="1">
    <source>
        <dbReference type="Pfam" id="PF18765"/>
    </source>
</evidence>
<gene>
    <name evidence="3" type="ORF">CP500_000300</name>
</gene>
<dbReference type="Gene3D" id="3.30.460.10">
    <property type="entry name" value="Beta Polymerase, domain 2"/>
    <property type="match status" value="1"/>
</dbReference>
<evidence type="ECO:0000313" key="4">
    <source>
        <dbReference type="Proteomes" id="UP000226442"/>
    </source>
</evidence>
<dbReference type="InterPro" id="IPR048769">
    <property type="entry name" value="HepT-like_dom"/>
</dbReference>
<feature type="domain" description="Polymerase beta nucleotidyltransferase" evidence="1">
    <location>
        <begin position="27"/>
        <end position="108"/>
    </location>
</feature>
<dbReference type="CDD" id="cd05403">
    <property type="entry name" value="NT_KNTase_like"/>
    <property type="match status" value="1"/>
</dbReference>
<dbReference type="RefSeq" id="WP_096831300.1">
    <property type="nucleotide sequence ID" value="NZ_NXIB02000001.1"/>
</dbReference>
<evidence type="ECO:0000313" key="3">
    <source>
        <dbReference type="EMBL" id="PHX57414.1"/>
    </source>
</evidence>
<name>A0A2G4F6J6_9CYAN</name>
<dbReference type="InterPro" id="IPR041633">
    <property type="entry name" value="Polbeta"/>
</dbReference>
<dbReference type="SUPFAM" id="SSF81301">
    <property type="entry name" value="Nucleotidyltransferase"/>
    <property type="match status" value="1"/>
</dbReference>
<dbReference type="AlphaFoldDB" id="A0A2G4F6J6"/>
<proteinExistence type="predicted"/>
<dbReference type="Pfam" id="PF18765">
    <property type="entry name" value="Polbeta"/>
    <property type="match status" value="1"/>
</dbReference>
<dbReference type="OrthoDB" id="9792853at2"/>
<protein>
    <submittedName>
        <fullName evidence="3">Nucleotidyltransferase domain-containing protein</fullName>
    </submittedName>
</protein>
<dbReference type="EMBL" id="NXIB02000001">
    <property type="protein sequence ID" value="PHX57414.1"/>
    <property type="molecule type" value="Genomic_DNA"/>
</dbReference>
<dbReference type="GO" id="GO:0016740">
    <property type="term" value="F:transferase activity"/>
    <property type="evidence" value="ECO:0007669"/>
    <property type="project" value="UniProtKB-KW"/>
</dbReference>
<keyword evidence="4" id="KW-1185">Reference proteome</keyword>
<accession>A0A2G4F6J6</accession>
<organism evidence="3 4">
    <name type="scientific">Tychonema bourrellyi FEM_GT703</name>
    <dbReference type="NCBI Taxonomy" id="2040638"/>
    <lineage>
        <taxon>Bacteria</taxon>
        <taxon>Bacillati</taxon>
        <taxon>Cyanobacteriota</taxon>
        <taxon>Cyanophyceae</taxon>
        <taxon>Oscillatoriophycideae</taxon>
        <taxon>Oscillatoriales</taxon>
        <taxon>Microcoleaceae</taxon>
        <taxon>Tychonema</taxon>
    </lineage>
</organism>
<dbReference type="Proteomes" id="UP000226442">
    <property type="component" value="Unassembled WGS sequence"/>
</dbReference>
<feature type="domain" description="HepT-like" evidence="2">
    <location>
        <begin position="156"/>
        <end position="263"/>
    </location>
</feature>